<reference evidence="2" key="3">
    <citation type="journal article" date="2017" name="Nature">
        <title>Genome sequence of the progenitor of the wheat D genome Aegilops tauschii.</title>
        <authorList>
            <person name="Luo M.C."/>
            <person name="Gu Y.Q."/>
            <person name="Puiu D."/>
            <person name="Wang H."/>
            <person name="Twardziok S.O."/>
            <person name="Deal K.R."/>
            <person name="Huo N."/>
            <person name="Zhu T."/>
            <person name="Wang L."/>
            <person name="Wang Y."/>
            <person name="McGuire P.E."/>
            <person name="Liu S."/>
            <person name="Long H."/>
            <person name="Ramasamy R.K."/>
            <person name="Rodriguez J.C."/>
            <person name="Van S.L."/>
            <person name="Yuan L."/>
            <person name="Wang Z."/>
            <person name="Xia Z."/>
            <person name="Xiao L."/>
            <person name="Anderson O.D."/>
            <person name="Ouyang S."/>
            <person name="Liang Y."/>
            <person name="Zimin A.V."/>
            <person name="Pertea G."/>
            <person name="Qi P."/>
            <person name="Bennetzen J.L."/>
            <person name="Dai X."/>
            <person name="Dawson M.W."/>
            <person name="Muller H.G."/>
            <person name="Kugler K."/>
            <person name="Rivarola-Duarte L."/>
            <person name="Spannagl M."/>
            <person name="Mayer K.F.X."/>
            <person name="Lu F.H."/>
            <person name="Bevan M.W."/>
            <person name="Leroy P."/>
            <person name="Li P."/>
            <person name="You F.M."/>
            <person name="Sun Q."/>
            <person name="Liu Z."/>
            <person name="Lyons E."/>
            <person name="Wicker T."/>
            <person name="Salzberg S.L."/>
            <person name="Devos K.M."/>
            <person name="Dvorak J."/>
        </authorList>
    </citation>
    <scope>NUCLEOTIDE SEQUENCE [LARGE SCALE GENOMIC DNA]</scope>
    <source>
        <strain evidence="2">cv. AL8/78</strain>
    </source>
</reference>
<evidence type="ECO:0000313" key="3">
    <source>
        <dbReference type="Proteomes" id="UP000015105"/>
    </source>
</evidence>
<reference evidence="2" key="5">
    <citation type="journal article" date="2021" name="G3 (Bethesda)">
        <title>Aegilops tauschii genome assembly Aet v5.0 features greater sequence contiguity and improved annotation.</title>
        <authorList>
            <person name="Wang L."/>
            <person name="Zhu T."/>
            <person name="Rodriguez J.C."/>
            <person name="Deal K.R."/>
            <person name="Dubcovsky J."/>
            <person name="McGuire P.E."/>
            <person name="Lux T."/>
            <person name="Spannagl M."/>
            <person name="Mayer K.F.X."/>
            <person name="Baldrich P."/>
            <person name="Meyers B.C."/>
            <person name="Huo N."/>
            <person name="Gu Y.Q."/>
            <person name="Zhou H."/>
            <person name="Devos K.M."/>
            <person name="Bennetzen J.L."/>
            <person name="Unver T."/>
            <person name="Budak H."/>
            <person name="Gulick P.J."/>
            <person name="Galiba G."/>
            <person name="Kalapos B."/>
            <person name="Nelson D.R."/>
            <person name="Li P."/>
            <person name="You F.M."/>
            <person name="Luo M.C."/>
            <person name="Dvorak J."/>
        </authorList>
    </citation>
    <scope>NUCLEOTIDE SEQUENCE [LARGE SCALE GENOMIC DNA]</scope>
    <source>
        <strain evidence="2">cv. AL8/78</strain>
    </source>
</reference>
<organism evidence="2 3">
    <name type="scientific">Aegilops tauschii subsp. strangulata</name>
    <name type="common">Goatgrass</name>
    <dbReference type="NCBI Taxonomy" id="200361"/>
    <lineage>
        <taxon>Eukaryota</taxon>
        <taxon>Viridiplantae</taxon>
        <taxon>Streptophyta</taxon>
        <taxon>Embryophyta</taxon>
        <taxon>Tracheophyta</taxon>
        <taxon>Spermatophyta</taxon>
        <taxon>Magnoliopsida</taxon>
        <taxon>Liliopsida</taxon>
        <taxon>Poales</taxon>
        <taxon>Poaceae</taxon>
        <taxon>BOP clade</taxon>
        <taxon>Pooideae</taxon>
        <taxon>Triticodae</taxon>
        <taxon>Triticeae</taxon>
        <taxon>Triticinae</taxon>
        <taxon>Aegilops</taxon>
    </lineage>
</organism>
<dbReference type="AlphaFoldDB" id="A0A453BCQ8"/>
<feature type="region of interest" description="Disordered" evidence="1">
    <location>
        <begin position="27"/>
        <end position="49"/>
    </location>
</feature>
<sequence>MLQEQQRRCVSLGFFIDSFVHALGHMNTSAGPGEQRQLDPGGAPLWDPLRPNTVVTNGDDDDEDWPSIWDSGCVELEMKIGHSIHDHCSPLLFVETISVFFINDL</sequence>
<name>A0A453BCQ8_AEGTS</name>
<reference evidence="3" key="1">
    <citation type="journal article" date="2014" name="Science">
        <title>Ancient hybridizations among the ancestral genomes of bread wheat.</title>
        <authorList>
            <consortium name="International Wheat Genome Sequencing Consortium,"/>
            <person name="Marcussen T."/>
            <person name="Sandve S.R."/>
            <person name="Heier L."/>
            <person name="Spannagl M."/>
            <person name="Pfeifer M."/>
            <person name="Jakobsen K.S."/>
            <person name="Wulff B.B."/>
            <person name="Steuernagel B."/>
            <person name="Mayer K.F."/>
            <person name="Olsen O.A."/>
        </authorList>
    </citation>
    <scope>NUCLEOTIDE SEQUENCE [LARGE SCALE GENOMIC DNA]</scope>
    <source>
        <strain evidence="3">cv. AL8/78</strain>
    </source>
</reference>
<evidence type="ECO:0000313" key="2">
    <source>
        <dbReference type="EnsemblPlants" id="AET2Gv20453400.51"/>
    </source>
</evidence>
<dbReference type="Gramene" id="AET2Gv20453400.51">
    <property type="protein sequence ID" value="AET2Gv20453400.51"/>
    <property type="gene ID" value="AET2Gv20453400"/>
</dbReference>
<evidence type="ECO:0000256" key="1">
    <source>
        <dbReference type="SAM" id="MobiDB-lite"/>
    </source>
</evidence>
<protein>
    <submittedName>
        <fullName evidence="2">Uncharacterized protein</fullName>
    </submittedName>
</protein>
<reference evidence="3" key="2">
    <citation type="journal article" date="2017" name="Nat. Plants">
        <title>The Aegilops tauschii genome reveals multiple impacts of transposons.</title>
        <authorList>
            <person name="Zhao G."/>
            <person name="Zou C."/>
            <person name="Li K."/>
            <person name="Wang K."/>
            <person name="Li T."/>
            <person name="Gao L."/>
            <person name="Zhang X."/>
            <person name="Wang H."/>
            <person name="Yang Z."/>
            <person name="Liu X."/>
            <person name="Jiang W."/>
            <person name="Mao L."/>
            <person name="Kong X."/>
            <person name="Jiao Y."/>
            <person name="Jia J."/>
        </authorList>
    </citation>
    <scope>NUCLEOTIDE SEQUENCE [LARGE SCALE GENOMIC DNA]</scope>
    <source>
        <strain evidence="3">cv. AL8/78</strain>
    </source>
</reference>
<dbReference type="EnsemblPlants" id="AET2Gv20453400.51">
    <property type="protein sequence ID" value="AET2Gv20453400.51"/>
    <property type="gene ID" value="AET2Gv20453400"/>
</dbReference>
<dbReference type="Proteomes" id="UP000015105">
    <property type="component" value="Chromosome 2D"/>
</dbReference>
<accession>A0A453BCQ8</accession>
<keyword evidence="3" id="KW-1185">Reference proteome</keyword>
<proteinExistence type="predicted"/>
<reference evidence="2" key="4">
    <citation type="submission" date="2019-03" db="UniProtKB">
        <authorList>
            <consortium name="EnsemblPlants"/>
        </authorList>
    </citation>
    <scope>IDENTIFICATION</scope>
</reference>